<dbReference type="EMBL" id="GBEZ01005102">
    <property type="protein sequence ID" value="JAC80172.1"/>
    <property type="molecule type" value="Transcribed_RNA"/>
</dbReference>
<feature type="non-terminal residue" evidence="1">
    <location>
        <position position="80"/>
    </location>
</feature>
<sequence length="80" mass="9135">YSAHQLLGKENWGNWTLYFNVQGKLSLRKICLIQNHSTSFSLLCKSSETYISFIPFTKSVVLENLFAGVCLRSLRFDVDG</sequence>
<feature type="non-terminal residue" evidence="1">
    <location>
        <position position="1"/>
    </location>
</feature>
<accession>A0A061S4U3</accession>
<protein>
    <submittedName>
        <fullName evidence="1">Uncharacterized protein</fullName>
    </submittedName>
</protein>
<proteinExistence type="predicted"/>
<gene>
    <name evidence="1" type="ORF">TSPGSL018_10896</name>
</gene>
<dbReference type="AlphaFoldDB" id="A0A061S4U3"/>
<reference evidence="1" key="1">
    <citation type="submission" date="2014-05" db="EMBL/GenBank/DDBJ databases">
        <title>The transcriptome of the halophilic microalga Tetraselmis sp. GSL018 isolated from the Great Salt Lake, Utah.</title>
        <authorList>
            <person name="Jinkerson R.E."/>
            <person name="D'Adamo S."/>
            <person name="Posewitz M.C."/>
        </authorList>
    </citation>
    <scope>NUCLEOTIDE SEQUENCE</scope>
    <source>
        <strain evidence="1">GSL018</strain>
    </source>
</reference>
<name>A0A061S4U3_9CHLO</name>
<evidence type="ECO:0000313" key="1">
    <source>
        <dbReference type="EMBL" id="JAC80172.1"/>
    </source>
</evidence>
<organism evidence="1">
    <name type="scientific">Tetraselmis sp. GSL018</name>
    <dbReference type="NCBI Taxonomy" id="582737"/>
    <lineage>
        <taxon>Eukaryota</taxon>
        <taxon>Viridiplantae</taxon>
        <taxon>Chlorophyta</taxon>
        <taxon>core chlorophytes</taxon>
        <taxon>Chlorodendrophyceae</taxon>
        <taxon>Chlorodendrales</taxon>
        <taxon>Chlorodendraceae</taxon>
        <taxon>Tetraselmis</taxon>
    </lineage>
</organism>